<gene>
    <name evidence="1" type="ORF">FHG71_21210</name>
</gene>
<keyword evidence="2" id="KW-1185">Reference proteome</keyword>
<dbReference type="EMBL" id="VDFV01000067">
    <property type="protein sequence ID" value="TNC61418.1"/>
    <property type="molecule type" value="Genomic_DNA"/>
</dbReference>
<dbReference type="RefSeq" id="WP_139083692.1">
    <property type="nucleotide sequence ID" value="NZ_VDFV01000067.1"/>
</dbReference>
<name>A0A5C4NA20_9RHOB</name>
<dbReference type="Proteomes" id="UP000305709">
    <property type="component" value="Unassembled WGS sequence"/>
</dbReference>
<reference evidence="1 2" key="1">
    <citation type="submission" date="2019-06" db="EMBL/GenBank/DDBJ databases">
        <authorList>
            <person name="Jiang L."/>
        </authorList>
    </citation>
    <scope>NUCLEOTIDE SEQUENCE [LARGE SCALE GENOMIC DNA]</scope>
    <source>
        <strain evidence="1 2">YIM 48858</strain>
    </source>
</reference>
<dbReference type="AlphaFoldDB" id="A0A5C4NA20"/>
<dbReference type="OrthoDB" id="5540952at2"/>
<comment type="caution">
    <text evidence="1">The sequence shown here is derived from an EMBL/GenBank/DDBJ whole genome shotgun (WGS) entry which is preliminary data.</text>
</comment>
<protein>
    <submittedName>
        <fullName evidence="1">Uncharacterized protein</fullName>
    </submittedName>
</protein>
<evidence type="ECO:0000313" key="1">
    <source>
        <dbReference type="EMBL" id="TNC61418.1"/>
    </source>
</evidence>
<proteinExistence type="predicted"/>
<accession>A0A5C4NA20</accession>
<evidence type="ECO:0000313" key="2">
    <source>
        <dbReference type="Proteomes" id="UP000305709"/>
    </source>
</evidence>
<sequence length="191" mass="21160">MPWLPFYASRSDLPLLRDMLTSDADLALLVPVEGDLWKATLDFALGQDGRFALWHVPSGPLPLMPDGVGEAIGMIENPFAGWRHLRFADGRPFFGSPPGLLWLELHVQAKQPANSLGLSCFEWIGNYFAGLGDVAPKVTEKRWAKLRGRFSKLAPRVPRGAIDRDRKPEVFALPGALEMLRAGVRADTFPK</sequence>
<organism evidence="1 2">
    <name type="scientific">Rubellimicrobium roseum</name>
    <dbReference type="NCBI Taxonomy" id="687525"/>
    <lineage>
        <taxon>Bacteria</taxon>
        <taxon>Pseudomonadati</taxon>
        <taxon>Pseudomonadota</taxon>
        <taxon>Alphaproteobacteria</taxon>
        <taxon>Rhodobacterales</taxon>
        <taxon>Roseobacteraceae</taxon>
        <taxon>Rubellimicrobium</taxon>
    </lineage>
</organism>